<name>A0ACB7PI75_9PEZI</name>
<comment type="caution">
    <text evidence="1">The sequence shown here is derived from an EMBL/GenBank/DDBJ whole genome shotgun (WGS) entry which is preliminary data.</text>
</comment>
<gene>
    <name evidence="1" type="ORF">F5144DRAFT_599451</name>
</gene>
<proteinExistence type="predicted"/>
<organism evidence="1 2">
    <name type="scientific">Chaetomium tenue</name>
    <dbReference type="NCBI Taxonomy" id="1854479"/>
    <lineage>
        <taxon>Eukaryota</taxon>
        <taxon>Fungi</taxon>
        <taxon>Dikarya</taxon>
        <taxon>Ascomycota</taxon>
        <taxon>Pezizomycotina</taxon>
        <taxon>Sordariomycetes</taxon>
        <taxon>Sordariomycetidae</taxon>
        <taxon>Sordariales</taxon>
        <taxon>Chaetomiaceae</taxon>
        <taxon>Chaetomium</taxon>
    </lineage>
</organism>
<evidence type="ECO:0000313" key="2">
    <source>
        <dbReference type="Proteomes" id="UP000724584"/>
    </source>
</evidence>
<dbReference type="Proteomes" id="UP000724584">
    <property type="component" value="Unassembled WGS sequence"/>
</dbReference>
<protein>
    <submittedName>
        <fullName evidence="1">Uncharacterized protein</fullName>
    </submittedName>
</protein>
<accession>A0ACB7PI75</accession>
<reference evidence="1 2" key="1">
    <citation type="journal article" date="2021" name="Nat. Commun.">
        <title>Genetic determinants of endophytism in the Arabidopsis root mycobiome.</title>
        <authorList>
            <person name="Mesny F."/>
            <person name="Miyauchi S."/>
            <person name="Thiergart T."/>
            <person name="Pickel B."/>
            <person name="Atanasova L."/>
            <person name="Karlsson M."/>
            <person name="Huettel B."/>
            <person name="Barry K.W."/>
            <person name="Haridas S."/>
            <person name="Chen C."/>
            <person name="Bauer D."/>
            <person name="Andreopoulos W."/>
            <person name="Pangilinan J."/>
            <person name="LaButti K."/>
            <person name="Riley R."/>
            <person name="Lipzen A."/>
            <person name="Clum A."/>
            <person name="Drula E."/>
            <person name="Henrissat B."/>
            <person name="Kohler A."/>
            <person name="Grigoriev I.V."/>
            <person name="Martin F.M."/>
            <person name="Hacquard S."/>
        </authorList>
    </citation>
    <scope>NUCLEOTIDE SEQUENCE [LARGE SCALE GENOMIC DNA]</scope>
    <source>
        <strain evidence="1 2">MPI-SDFR-AT-0079</strain>
    </source>
</reference>
<evidence type="ECO:0000313" key="1">
    <source>
        <dbReference type="EMBL" id="KAH6640773.1"/>
    </source>
</evidence>
<keyword evidence="2" id="KW-1185">Reference proteome</keyword>
<dbReference type="EMBL" id="JAGIZQ010000002">
    <property type="protein sequence ID" value="KAH6640773.1"/>
    <property type="molecule type" value="Genomic_DNA"/>
</dbReference>
<sequence>MSGGPLSRAEGPQVPSRTGPGPQPPTKKSISFKDDPQFEPEPASLRGPAPHAEEQDPTRGDETPRREAGPPSSAIDHGQSRTGNLAEPEPELRDSQRQLNEYRENLARQMERRELPLRGGQPPMAGPHRVSPIQEENSPSSLPRSSGSGSGSGSGSEPPATSTSAASTGSNHTIRGRQAPPTPGPAAGTPSYPFPRMPPGSFLSSAVHRPFTTLSPTATPDMSRSLSDVFKGQDTLASSNPSTPASALTFLPPGCSHEMPDNREFPSPNLYELTLMLSAEPGLDAWWHTVVQIMVDVYKAERVTLAIPADPTDIENVPWGQKATYNAHREDELSVGYLARGSSFIPSSTGESSERFLQTGMLSAKQTPTRPTLQSRHSFTSYEQTRLAAADDRPPPDQRRPQLLSRSKSHHQPASRAHDAIDDGENLTSLNREALEQHDALEEEKQQIPSWEVPLTAEREGHGKLLDVLQALDYEADPLIDHNGVVRILERGRVVALTRSYPYLNNQEAAGKKPVDPRAAVGAKSPEGPRRKIREPRSDSMSKLSSILGNATLSPASSRGQRPQTLERKSTIASRFEDEVPKPPIQRYEEYEQTPPSPWSQSPAPSPAVRADPTENPFFAEAMVDEESFNPSSAPADYSAMVPPEAIGVDNSWTVLHIPLTHVLLSRPNTSFKLDPSLMEQKISARKNGDGSATANLSPERPVKEKHAPIAILSILSPIIPYPSNLRHSLEHLAPHLATSFSLARHYSHMETELNGLQKRRPHTAGFGALGPDGRPLAGSAALTSLAYLPTAEGAGSRGSVAGSMTSPSEYSGPARSVAGSPGGTPTWDLPSLSLVMDNKWGATASPAPVTADSYFSSMVKNPPNAGQRPRRNSRETPLSEKRSSLRLSVGKVQMHDPATVSPAMTEPRRSSESSRPEPEELPSATIQLRRPAPSEKKEQAFASETSSATGSLVDSHHKMVATPSSTPHRHTQLHSYGADFASTFQSLPPSSSIGRGIPHSAAPSRSGSIMQTDMTPPSDKLKGLILDSLPAHVFVALPQTGEIVWVNSRFLTYRGQTSGDLAADPWASIHPDEREEYLREWSHCVRTGEQFAKTVQIRRFDGQYRWFYARAVASKDKRGVIMQFLGSYMDIHDQHIAEVKAARQEEILASEAKHRLLANLIPQMIFTATEDEGITFANEQWLSYTGQAPSEGVLGLGFMDYVHPDDLAKCRIPPGGPSVPQQDTRAGLKNHGRSFSADYTATRQAGKHLSVPDGGIRGFDHPLLRNNSSSSSGSGSNDGSPYDLPTANLTELAKKGVIKVSTDSSGRLSYTTEIRLRSKSGEYRWHLIRCVAIDNVDFGNGASSYFGSATDINDLKLLETKLKEAMDSKSRFLSNMSHEIRTPLIGISGMVSFLQDTTLNEEQRDYTNTIQTSSNSLLMIINDILDLSKVDAGMMKLNYEWFHTRSLIEDVNELVSTMAIAKRLELNYVVEEDVPAWVKGDKVRIRQVLLNVIGNAIKFTSRGEVFSKCRVFHPEGEPPQTDEIMLEFSIIDTGRGFSQEEADLIFKPFSQIDGSSTRQHGGSGLGLVISRQLVELHGGRMEGSAIPNKGSTFTFTARFGLPTEDDHPDAGPVPHPTPGLIQNTPVVPAPAPSASAPREPPSSSPSTTTTDPGFTSPAAASSGSSELSASSGRTRATDRSSMSSVNAGLVRFSQAARASGQDLSQMKLEMPNRRGSPGTTTPTASTENSVKEQSTPPMFSILIICPQTHSREATTKHIEMTLPKGIPYKITAVASVEEAHKFISAEDAVRFTHIVVNLPTPEEIISLMDKASHLGPNALGNTTILILSDSVQRQAVSKLVAGTKHEDILSENRVTYIYKPVKPSRFAVIFDPAKERDLSIDHNRSTAQRLVEDQRQNYVDMERRMGGKGYKVLLVEDNPVNQKVLQKYLKRVGVAVELAADGVECTEMVFEKGWGYYALILCDLHMPRKDGYQACREVRAWEAQRRRLGAQGPPLPIIALSANVMSDVQDKCVEAGFNDYVTKPVDFIDLSTALAKFF</sequence>